<protein>
    <submittedName>
        <fullName evidence="3">Lysophospholipase L1-like esterase</fullName>
    </submittedName>
</protein>
<dbReference type="InterPro" id="IPR036514">
    <property type="entry name" value="SGNH_hydro_sf"/>
</dbReference>
<dbReference type="InterPro" id="IPR037460">
    <property type="entry name" value="SEST-like"/>
</dbReference>
<dbReference type="Proteomes" id="UP001160334">
    <property type="component" value="Unassembled WGS sequence"/>
</dbReference>
<dbReference type="PANTHER" id="PTHR37981">
    <property type="entry name" value="LIPASE 2"/>
    <property type="match status" value="1"/>
</dbReference>
<keyword evidence="1" id="KW-0732">Signal</keyword>
<feature type="chain" id="PRO_5046430292" evidence="1">
    <location>
        <begin position="43"/>
        <end position="302"/>
    </location>
</feature>
<evidence type="ECO:0000313" key="4">
    <source>
        <dbReference type="Proteomes" id="UP001160334"/>
    </source>
</evidence>
<dbReference type="CDD" id="cd01823">
    <property type="entry name" value="SEST_like"/>
    <property type="match status" value="1"/>
</dbReference>
<proteinExistence type="predicted"/>
<accession>A0ABT6MA00</accession>
<evidence type="ECO:0000313" key="3">
    <source>
        <dbReference type="EMBL" id="MDH6281141.1"/>
    </source>
</evidence>
<dbReference type="Gene3D" id="3.40.50.1110">
    <property type="entry name" value="SGNH hydrolase"/>
    <property type="match status" value="1"/>
</dbReference>
<organism evidence="3 4">
    <name type="scientific">Prescottella agglutinans</name>
    <dbReference type="NCBI Taxonomy" id="1644129"/>
    <lineage>
        <taxon>Bacteria</taxon>
        <taxon>Bacillati</taxon>
        <taxon>Actinomycetota</taxon>
        <taxon>Actinomycetes</taxon>
        <taxon>Mycobacteriales</taxon>
        <taxon>Nocardiaceae</taxon>
        <taxon>Prescottella</taxon>
    </lineage>
</organism>
<sequence>MSRCSSRILVIMRRPVGFRAAVTAAVVATVAAVSLVSPAAAAGDPANAKVRYVALGDSRAAGPSLDRIAETNGCRRSDLGYPNLVARGVNAASFLNLSCSGARTENVMNTPQQTSTGAVPPQIDRMPSDTTLVTLSIGGNDIRWPKLVSRCYASGPGGDAGCRTDPAFTHDAVSALADVGPKVWSTLAAIRVKAPSARIILVGHGGIVGDRGCWPNLPISDADAMWVRGFFAMFNGVLATAAATSGAEFVDVAAGSQGHDACAAPEQRWFEGRQAGPSASPLHPNAAGMTHMARQVLDRVRR</sequence>
<keyword evidence="4" id="KW-1185">Reference proteome</keyword>
<feature type="domain" description="SGNH hydrolase-type esterase" evidence="2">
    <location>
        <begin position="54"/>
        <end position="289"/>
    </location>
</feature>
<reference evidence="3 4" key="1">
    <citation type="submission" date="2023-04" db="EMBL/GenBank/DDBJ databases">
        <title>Forest soil microbial communities from Buena Vista Peninsula, Colon Province, Panama.</title>
        <authorList>
            <person name="Bouskill N."/>
        </authorList>
    </citation>
    <scope>NUCLEOTIDE SEQUENCE [LARGE SCALE GENOMIC DNA]</scope>
    <source>
        <strain evidence="3 4">CFH S0262</strain>
    </source>
</reference>
<dbReference type="SUPFAM" id="SSF52266">
    <property type="entry name" value="SGNH hydrolase"/>
    <property type="match status" value="1"/>
</dbReference>
<name>A0ABT6MA00_9NOCA</name>
<dbReference type="PANTHER" id="PTHR37981:SF1">
    <property type="entry name" value="SGNH HYDROLASE-TYPE ESTERASE DOMAIN-CONTAINING PROTEIN"/>
    <property type="match status" value="1"/>
</dbReference>
<gene>
    <name evidence="3" type="ORF">M2280_002361</name>
</gene>
<dbReference type="InterPro" id="IPR013830">
    <property type="entry name" value="SGNH_hydro"/>
</dbReference>
<dbReference type="EMBL" id="JARXVC010000005">
    <property type="protein sequence ID" value="MDH6281141.1"/>
    <property type="molecule type" value="Genomic_DNA"/>
</dbReference>
<dbReference type="Pfam" id="PF13472">
    <property type="entry name" value="Lipase_GDSL_2"/>
    <property type="match status" value="1"/>
</dbReference>
<evidence type="ECO:0000259" key="2">
    <source>
        <dbReference type="Pfam" id="PF13472"/>
    </source>
</evidence>
<feature type="signal peptide" evidence="1">
    <location>
        <begin position="1"/>
        <end position="42"/>
    </location>
</feature>
<comment type="caution">
    <text evidence="3">The sequence shown here is derived from an EMBL/GenBank/DDBJ whole genome shotgun (WGS) entry which is preliminary data.</text>
</comment>
<evidence type="ECO:0000256" key="1">
    <source>
        <dbReference type="SAM" id="SignalP"/>
    </source>
</evidence>